<keyword evidence="1" id="KW-1188">Viral release from host cell</keyword>
<proteinExistence type="predicted"/>
<dbReference type="NCBIfam" id="TIGR01760">
    <property type="entry name" value="tape_meas_TP901"/>
    <property type="match status" value="1"/>
</dbReference>
<keyword evidence="2" id="KW-0175">Coiled coil</keyword>
<protein>
    <submittedName>
        <fullName evidence="5">Phage tail tape measure protein, TP901 family</fullName>
    </submittedName>
</protein>
<dbReference type="EMBL" id="CP001280">
    <property type="protein sequence ID" value="ACK50478.1"/>
    <property type="molecule type" value="Genomic_DNA"/>
</dbReference>
<keyword evidence="6" id="KW-1185">Reference proteome</keyword>
<dbReference type="Proteomes" id="UP000002257">
    <property type="component" value="Chromosome"/>
</dbReference>
<dbReference type="HOGENOM" id="CLU_437318_0_0_5"/>
<feature type="region of interest" description="Disordered" evidence="3">
    <location>
        <begin position="575"/>
        <end position="625"/>
    </location>
</feature>
<accession>B8EHZ6</accession>
<dbReference type="PANTHER" id="PTHR37813:SF1">
    <property type="entry name" value="FELS-2 PROPHAGE PROTEIN"/>
    <property type="match status" value="1"/>
</dbReference>
<gene>
    <name evidence="5" type="ordered locus">Msil_1528</name>
</gene>
<name>B8EHZ6_METSB</name>
<dbReference type="KEGG" id="msl:Msil_1528"/>
<sequence length="625" mass="66141">MSSQMEARLIISAEDRTSGVFRAIEERVMRLNAAASAISSTASRVAAMQSYLPGARSGASTLLAAGAAGSRNGAAAIPKAPPAPRGHSVPAVVAGSGLSLPQIVGAGAAALVAKEAVGNFAELEDRVTSLGITAEATDGQIKGAMKSFREFGPQYGVTASTISEAAEKYVAAGIDFNQAIAGTPAAIKAAKASGASLDDVVNSGIASIQNLGIHAEKLDRAFDIMAKGGKLGSFELKNMARELPAVASRAKALGLTGETGLTKLVAMLETTRKTSATGEEAANNLLNLLDKITSADTTKSFKKKSVDLEKVLKDGAKHGVDYVTTMLGLVEKMTAGDPFKIAALFPDRQAREGIMALLKFKDFYQDTVAEINATAIGTNTADLDRRLETTKSKVDRLGAAWDVFTGRLGEAIAPALTPMIEQATKLLAELEKAIGNAPTAGSGQKKFNRLANFLVDGVSSDRSRGDTLVQRNEVDYEAKAAELQRKAEGRDGAAHRAEDARKAYNDWTGAPHHFWDDVTGGKELKLRVQKESAERDASEGAAAQRQLDELNAARDARRGAQARIVKFQRNLPPNMEMRRPLEGAPGPVPGGSFSLDHSFKNFDPATGYPTRPPALPQVTRLRRHR</sequence>
<dbReference type="Pfam" id="PF10145">
    <property type="entry name" value="PhageMin_Tail"/>
    <property type="match status" value="1"/>
</dbReference>
<evidence type="ECO:0000256" key="2">
    <source>
        <dbReference type="SAM" id="Coils"/>
    </source>
</evidence>
<evidence type="ECO:0000313" key="6">
    <source>
        <dbReference type="Proteomes" id="UP000002257"/>
    </source>
</evidence>
<organism evidence="5 6">
    <name type="scientific">Methylocella silvestris (strain DSM 15510 / CIP 108128 / LMG 27833 / NCIMB 13906 / BL2)</name>
    <dbReference type="NCBI Taxonomy" id="395965"/>
    <lineage>
        <taxon>Bacteria</taxon>
        <taxon>Pseudomonadati</taxon>
        <taxon>Pseudomonadota</taxon>
        <taxon>Alphaproteobacteria</taxon>
        <taxon>Hyphomicrobiales</taxon>
        <taxon>Beijerinckiaceae</taxon>
        <taxon>Methylocella</taxon>
    </lineage>
</organism>
<dbReference type="AlphaFoldDB" id="B8EHZ6"/>
<evidence type="ECO:0000256" key="1">
    <source>
        <dbReference type="ARBA" id="ARBA00022612"/>
    </source>
</evidence>
<dbReference type="PANTHER" id="PTHR37813">
    <property type="entry name" value="FELS-2 PROPHAGE PROTEIN"/>
    <property type="match status" value="1"/>
</dbReference>
<dbReference type="eggNOG" id="COG5283">
    <property type="taxonomic scope" value="Bacteria"/>
</dbReference>
<evidence type="ECO:0000259" key="4">
    <source>
        <dbReference type="Pfam" id="PF10145"/>
    </source>
</evidence>
<feature type="domain" description="Phage tail tape measure protein" evidence="4">
    <location>
        <begin position="147"/>
        <end position="333"/>
    </location>
</feature>
<dbReference type="InterPro" id="IPR010090">
    <property type="entry name" value="Phage_tape_meas"/>
</dbReference>
<evidence type="ECO:0000313" key="5">
    <source>
        <dbReference type="EMBL" id="ACK50478.1"/>
    </source>
</evidence>
<dbReference type="OrthoDB" id="8019720at2"/>
<reference evidence="5 6" key="1">
    <citation type="journal article" date="2010" name="J. Bacteriol.">
        <title>Complete genome sequence of the aerobic facultative methanotroph Methylocella silvestris BL2.</title>
        <authorList>
            <person name="Chen Y."/>
            <person name="Crombie A."/>
            <person name="Rahman M.T."/>
            <person name="Dedysh S.N."/>
            <person name="Liesack W."/>
            <person name="Stott M.B."/>
            <person name="Alam M."/>
            <person name="Theisen A.R."/>
            <person name="Murrell J.C."/>
            <person name="Dunfield P.F."/>
        </authorList>
    </citation>
    <scope>NUCLEOTIDE SEQUENCE [LARGE SCALE GENOMIC DNA]</scope>
    <source>
        <strain evidence="6">DSM 15510 / CIP 108128 / LMG 27833 / NCIMB 13906 / BL2</strain>
    </source>
</reference>
<evidence type="ECO:0000256" key="3">
    <source>
        <dbReference type="SAM" id="MobiDB-lite"/>
    </source>
</evidence>
<feature type="coiled-coil region" evidence="2">
    <location>
        <begin position="543"/>
        <end position="570"/>
    </location>
</feature>
<dbReference type="STRING" id="395965.Msil_1528"/>
<dbReference type="RefSeq" id="WP_012590548.1">
    <property type="nucleotide sequence ID" value="NC_011666.1"/>
</dbReference>